<comment type="similarity">
    <text evidence="1">Belongs to the short-chain dehydrogenases/reductases (SDR) family.</text>
</comment>
<evidence type="ECO:0000313" key="4">
    <source>
        <dbReference type="Proteomes" id="UP000424805"/>
    </source>
</evidence>
<dbReference type="Gene3D" id="3.40.50.720">
    <property type="entry name" value="NAD(P)-binding Rossmann-like Domain"/>
    <property type="match status" value="1"/>
</dbReference>
<dbReference type="FunFam" id="3.40.50.720:FF:000173">
    <property type="entry name" value="3-oxoacyl-[acyl-carrier protein] reductase"/>
    <property type="match status" value="1"/>
</dbReference>
<organism evidence="3 4">
    <name type="scientific">Bacteroides ovatus</name>
    <dbReference type="NCBI Taxonomy" id="28116"/>
    <lineage>
        <taxon>Bacteria</taxon>
        <taxon>Pseudomonadati</taxon>
        <taxon>Bacteroidota</taxon>
        <taxon>Bacteroidia</taxon>
        <taxon>Bacteroidales</taxon>
        <taxon>Bacteroidaceae</taxon>
        <taxon>Bacteroides</taxon>
    </lineage>
</organism>
<dbReference type="Pfam" id="PF13561">
    <property type="entry name" value="adh_short_C2"/>
    <property type="match status" value="1"/>
</dbReference>
<dbReference type="SUPFAM" id="SSF51735">
    <property type="entry name" value="NAD(P)-binding Rossmann-fold domains"/>
    <property type="match status" value="1"/>
</dbReference>
<dbReference type="Proteomes" id="UP000424805">
    <property type="component" value="Unassembled WGS sequence"/>
</dbReference>
<dbReference type="InterPro" id="IPR050259">
    <property type="entry name" value="SDR"/>
</dbReference>
<accession>A0A7J4XZI8</accession>
<dbReference type="GO" id="GO:0032787">
    <property type="term" value="P:monocarboxylic acid metabolic process"/>
    <property type="evidence" value="ECO:0007669"/>
    <property type="project" value="UniProtKB-ARBA"/>
</dbReference>
<sequence>MESNYSDLRGKTALITGCNRGIGKEILTKFALQGVNIVACIRTRTEDFSLFLDSLREHYNIYIEVLLIDLTNSESIAGAMREIFRQKISVDILVNNAGVAFGGFLSMTSMSKLREVFEINFFSQVLITQYVAKWMQKRKSGVIINMASIAGIDGMAGYTAYGSSKAALIYFTKTLSKELATSGVRVNAVAPGLINTEMAKQMEEKAAEKMLEQNGMRRLGNPTEVADLVLYLSSDSSSFINGQVIRVDGGV</sequence>
<comment type="caution">
    <text evidence="3">The sequence shown here is derived from an EMBL/GenBank/DDBJ whole genome shotgun (WGS) entry which is preliminary data.</text>
</comment>
<evidence type="ECO:0000313" key="3">
    <source>
        <dbReference type="EMBL" id="KAA4627661.1"/>
    </source>
</evidence>
<dbReference type="PROSITE" id="PS00061">
    <property type="entry name" value="ADH_SHORT"/>
    <property type="match status" value="1"/>
</dbReference>
<dbReference type="PRINTS" id="PR00080">
    <property type="entry name" value="SDRFAMILY"/>
</dbReference>
<dbReference type="InterPro" id="IPR002347">
    <property type="entry name" value="SDR_fam"/>
</dbReference>
<dbReference type="InterPro" id="IPR020904">
    <property type="entry name" value="Sc_DH/Rdtase_CS"/>
</dbReference>
<protein>
    <submittedName>
        <fullName evidence="3">SDR family oxidoreductase</fullName>
    </submittedName>
</protein>
<dbReference type="PRINTS" id="PR00081">
    <property type="entry name" value="GDHRDH"/>
</dbReference>
<name>A0A7J4XZI8_BACOV</name>
<gene>
    <name evidence="3" type="ORF">F3B90_09300</name>
</gene>
<dbReference type="AlphaFoldDB" id="A0A7J4XZI8"/>
<keyword evidence="2" id="KW-0560">Oxidoreductase</keyword>
<evidence type="ECO:0000256" key="2">
    <source>
        <dbReference type="ARBA" id="ARBA00023002"/>
    </source>
</evidence>
<proteinExistence type="inferred from homology"/>
<dbReference type="EMBL" id="VWFP01000008">
    <property type="protein sequence ID" value="KAA4627661.1"/>
    <property type="molecule type" value="Genomic_DNA"/>
</dbReference>
<dbReference type="InterPro" id="IPR036291">
    <property type="entry name" value="NAD(P)-bd_dom_sf"/>
</dbReference>
<evidence type="ECO:0000256" key="1">
    <source>
        <dbReference type="ARBA" id="ARBA00006484"/>
    </source>
</evidence>
<dbReference type="GO" id="GO:0016491">
    <property type="term" value="F:oxidoreductase activity"/>
    <property type="evidence" value="ECO:0007669"/>
    <property type="project" value="UniProtKB-KW"/>
</dbReference>
<dbReference type="PANTHER" id="PTHR42879:SF2">
    <property type="entry name" value="3-OXOACYL-[ACYL-CARRIER-PROTEIN] REDUCTASE FABG"/>
    <property type="match status" value="1"/>
</dbReference>
<dbReference type="PANTHER" id="PTHR42879">
    <property type="entry name" value="3-OXOACYL-(ACYL-CARRIER-PROTEIN) REDUCTASE"/>
    <property type="match status" value="1"/>
</dbReference>
<reference evidence="3 4" key="1">
    <citation type="journal article" date="2019" name="Nat. Med.">
        <title>A library of human gut bacterial isolates paired with longitudinal multiomics data enables mechanistic microbiome research.</title>
        <authorList>
            <person name="Poyet M."/>
            <person name="Groussin M."/>
            <person name="Gibbons S.M."/>
            <person name="Avila-Pacheco J."/>
            <person name="Jiang X."/>
            <person name="Kearney S.M."/>
            <person name="Perrotta A.R."/>
            <person name="Berdy B."/>
            <person name="Zhao S."/>
            <person name="Lieberman T.D."/>
            <person name="Swanson P.K."/>
            <person name="Smith M."/>
            <person name="Roesemann S."/>
            <person name="Alexander J.E."/>
            <person name="Rich S.A."/>
            <person name="Livny J."/>
            <person name="Vlamakis H."/>
            <person name="Clish C."/>
            <person name="Bullock K."/>
            <person name="Deik A."/>
            <person name="Scott J."/>
            <person name="Pierce K.A."/>
            <person name="Xavier R.J."/>
            <person name="Alm E.J."/>
        </authorList>
    </citation>
    <scope>NUCLEOTIDE SEQUENCE [LARGE SCALE GENOMIC DNA]</scope>
    <source>
        <strain evidence="3 4">BIOML-A15</strain>
    </source>
</reference>